<evidence type="ECO:0000313" key="6">
    <source>
        <dbReference type="EMBL" id="MBK7673270.1"/>
    </source>
</evidence>
<feature type="region of interest" description="Disordered" evidence="4">
    <location>
        <begin position="245"/>
        <end position="273"/>
    </location>
</feature>
<name>A0A935PTX7_9PROT</name>
<dbReference type="PANTHER" id="PTHR23303:SF15">
    <property type="entry name" value="COLOSSIN-A"/>
    <property type="match status" value="1"/>
</dbReference>
<comment type="subcellular location">
    <subcellularLocation>
        <location evidence="1">Secreted</location>
    </subcellularLocation>
</comment>
<proteinExistence type="predicted"/>
<dbReference type="SUPFAM" id="SSF117074">
    <property type="entry name" value="Hypothetical protein PA1324"/>
    <property type="match status" value="2"/>
</dbReference>
<feature type="compositionally biased region" description="Polar residues" evidence="4">
    <location>
        <begin position="12"/>
        <end position="23"/>
    </location>
</feature>
<evidence type="ECO:0000256" key="2">
    <source>
        <dbReference type="ARBA" id="ARBA00022525"/>
    </source>
</evidence>
<gene>
    <name evidence="6" type="ORF">IPJ27_00070</name>
</gene>
<keyword evidence="3" id="KW-0732">Signal</keyword>
<feature type="region of interest" description="Disordered" evidence="4">
    <location>
        <begin position="1"/>
        <end position="23"/>
    </location>
</feature>
<feature type="compositionally biased region" description="Basic and acidic residues" evidence="4">
    <location>
        <begin position="99"/>
        <end position="114"/>
    </location>
</feature>
<dbReference type="InterPro" id="IPR013783">
    <property type="entry name" value="Ig-like_fold"/>
</dbReference>
<organism evidence="6 7">
    <name type="scientific">Candidatus Accumulibacter proximus</name>
    <dbReference type="NCBI Taxonomy" id="2954385"/>
    <lineage>
        <taxon>Bacteria</taxon>
        <taxon>Pseudomonadati</taxon>
        <taxon>Pseudomonadota</taxon>
        <taxon>Betaproteobacteria</taxon>
        <taxon>Candidatus Accumulibacter</taxon>
    </lineage>
</organism>
<reference evidence="6 7" key="1">
    <citation type="submission" date="2020-10" db="EMBL/GenBank/DDBJ databases">
        <title>Connecting structure to function with the recovery of over 1000 high-quality activated sludge metagenome-assembled genomes encoding full-length rRNA genes using long-read sequencing.</title>
        <authorList>
            <person name="Singleton C.M."/>
            <person name="Petriglieri F."/>
            <person name="Kristensen J.M."/>
            <person name="Kirkegaard R.H."/>
            <person name="Michaelsen T.Y."/>
            <person name="Andersen M.H."/>
            <person name="Karst S.M."/>
            <person name="Dueholm M.S."/>
            <person name="Nielsen P.H."/>
            <person name="Albertsen M."/>
        </authorList>
    </citation>
    <scope>NUCLEOTIDE SEQUENCE [LARGE SCALE GENOMIC DNA]</scope>
    <source>
        <strain evidence="6">EsbW_18-Q3-R4-48_BATAC.285</strain>
    </source>
</reference>
<dbReference type="InterPro" id="IPR033764">
    <property type="entry name" value="Sdr_B"/>
</dbReference>
<feature type="domain" description="SD-repeat containing protein B" evidence="5">
    <location>
        <begin position="12"/>
        <end position="101"/>
    </location>
</feature>
<protein>
    <recommendedName>
        <fullName evidence="5">SD-repeat containing protein B domain-containing protein</fullName>
    </recommendedName>
</protein>
<keyword evidence="2" id="KW-0964">Secreted</keyword>
<dbReference type="Gene3D" id="2.60.40.10">
    <property type="entry name" value="Immunoglobulins"/>
    <property type="match status" value="2"/>
</dbReference>
<dbReference type="AlphaFoldDB" id="A0A935PTX7"/>
<feature type="compositionally biased region" description="Low complexity" evidence="4">
    <location>
        <begin position="255"/>
        <end position="273"/>
    </location>
</feature>
<evidence type="ECO:0000256" key="1">
    <source>
        <dbReference type="ARBA" id="ARBA00004613"/>
    </source>
</evidence>
<evidence type="ECO:0000256" key="3">
    <source>
        <dbReference type="ARBA" id="ARBA00022729"/>
    </source>
</evidence>
<dbReference type="InterPro" id="IPR051417">
    <property type="entry name" value="SDr/BOS_complex"/>
</dbReference>
<dbReference type="EMBL" id="JADJMH010000001">
    <property type="protein sequence ID" value="MBK7673270.1"/>
    <property type="molecule type" value="Genomic_DNA"/>
</dbReference>
<dbReference type="Pfam" id="PF17210">
    <property type="entry name" value="SdrD_B"/>
    <property type="match status" value="2"/>
</dbReference>
<dbReference type="Proteomes" id="UP000697998">
    <property type="component" value="Unassembled WGS sequence"/>
</dbReference>
<feature type="region of interest" description="Disordered" evidence="4">
    <location>
        <begin position="98"/>
        <end position="128"/>
    </location>
</feature>
<sequence length="273" mass="27495">MRSSPPAWATGWTDTNGDGKQTTGEVGIVGATVTLIGGGADGLINGIGDTTATTTTGADGIYNFAGLTPGQQYQVQFSAPAGTVFTGQNVGANGFDTVDSGRRCHHRQDADRHAGPRRAQPDAGRGGYAPAKLSGYVYKDVGNDGVRNSEPAIAGVVLTLTGTNGLGQPVTATATTDANGFYQFINLAPGTYTVSEAQPAGFIDGKDTVGSTGGSNAVNDVLSGITLGSGANSVENNFGEIVTASLGDRLGPTPTATASRRPVRSASSAPLSR</sequence>
<evidence type="ECO:0000313" key="7">
    <source>
        <dbReference type="Proteomes" id="UP000697998"/>
    </source>
</evidence>
<dbReference type="PANTHER" id="PTHR23303">
    <property type="entry name" value="CARBOXYPEPTIDASE REGULATORY REGION-CONTAINING"/>
    <property type="match status" value="1"/>
</dbReference>
<dbReference type="GO" id="GO:0005576">
    <property type="term" value="C:extracellular region"/>
    <property type="evidence" value="ECO:0007669"/>
    <property type="project" value="UniProtKB-SubCell"/>
</dbReference>
<comment type="caution">
    <text evidence="6">The sequence shown here is derived from an EMBL/GenBank/DDBJ whole genome shotgun (WGS) entry which is preliminary data.</text>
</comment>
<evidence type="ECO:0000259" key="5">
    <source>
        <dbReference type="Pfam" id="PF17210"/>
    </source>
</evidence>
<accession>A0A935PTX7</accession>
<feature type="domain" description="SD-repeat containing protein B" evidence="5">
    <location>
        <begin position="132"/>
        <end position="232"/>
    </location>
</feature>
<evidence type="ECO:0000256" key="4">
    <source>
        <dbReference type="SAM" id="MobiDB-lite"/>
    </source>
</evidence>